<proteinExistence type="predicted"/>
<dbReference type="Proteomes" id="UP001174936">
    <property type="component" value="Unassembled WGS sequence"/>
</dbReference>
<name>A0AA39XRQ0_9PEZI</name>
<comment type="caution">
    <text evidence="2">The sequence shown here is derived from an EMBL/GenBank/DDBJ whole genome shotgun (WGS) entry which is preliminary data.</text>
</comment>
<evidence type="ECO:0000256" key="1">
    <source>
        <dbReference type="SAM" id="MobiDB-lite"/>
    </source>
</evidence>
<reference evidence="2" key="1">
    <citation type="submission" date="2023-06" db="EMBL/GenBank/DDBJ databases">
        <title>Genome-scale phylogeny and comparative genomics of the fungal order Sordariales.</title>
        <authorList>
            <consortium name="Lawrence Berkeley National Laboratory"/>
            <person name="Hensen N."/>
            <person name="Bonometti L."/>
            <person name="Westerberg I."/>
            <person name="Brannstrom I.O."/>
            <person name="Guillou S."/>
            <person name="Cros-Aarteil S."/>
            <person name="Calhoun S."/>
            <person name="Haridas S."/>
            <person name="Kuo A."/>
            <person name="Mondo S."/>
            <person name="Pangilinan J."/>
            <person name="Riley R."/>
            <person name="Labutti K."/>
            <person name="Andreopoulos B."/>
            <person name="Lipzen A."/>
            <person name="Chen C."/>
            <person name="Yanf M."/>
            <person name="Daum C."/>
            <person name="Ng V."/>
            <person name="Clum A."/>
            <person name="Steindorff A."/>
            <person name="Ohm R."/>
            <person name="Martin F."/>
            <person name="Silar P."/>
            <person name="Natvig D."/>
            <person name="Lalanne C."/>
            <person name="Gautier V."/>
            <person name="Ament-Velasquez S.L."/>
            <person name="Kruys A."/>
            <person name="Hutchinson M.I."/>
            <person name="Powell A.J."/>
            <person name="Barry K."/>
            <person name="Miller A.N."/>
            <person name="Grigoriev I.V."/>
            <person name="Debuchy R."/>
            <person name="Gladieux P."/>
            <person name="Thoren M.H."/>
            <person name="Johannesson H."/>
        </authorList>
    </citation>
    <scope>NUCLEOTIDE SEQUENCE</scope>
    <source>
        <strain evidence="2">SMH2532-1</strain>
    </source>
</reference>
<accession>A0AA39XRQ0</accession>
<feature type="compositionally biased region" description="Polar residues" evidence="1">
    <location>
        <begin position="42"/>
        <end position="57"/>
    </location>
</feature>
<evidence type="ECO:0000313" key="2">
    <source>
        <dbReference type="EMBL" id="KAK0638456.1"/>
    </source>
</evidence>
<evidence type="ECO:0000313" key="3">
    <source>
        <dbReference type="Proteomes" id="UP001174936"/>
    </source>
</evidence>
<dbReference type="EMBL" id="JAULSV010000007">
    <property type="protein sequence ID" value="KAK0638456.1"/>
    <property type="molecule type" value="Genomic_DNA"/>
</dbReference>
<keyword evidence="3" id="KW-1185">Reference proteome</keyword>
<sequence>MVRSNTPFTPAPVISYVSYAAAAMAKPTSVPIKRAASKRPAETNSLPKTQPQTSKKSAGSRPRRYRSYKLEPREPSLKQSFRWFTDADGFKTKIPTVSYDGGKTWGDRDSEWV</sequence>
<gene>
    <name evidence="2" type="ORF">B0T16DRAFT_394381</name>
</gene>
<feature type="region of interest" description="Disordered" evidence="1">
    <location>
        <begin position="28"/>
        <end position="73"/>
    </location>
</feature>
<organism evidence="2 3">
    <name type="scientific">Cercophora newfieldiana</name>
    <dbReference type="NCBI Taxonomy" id="92897"/>
    <lineage>
        <taxon>Eukaryota</taxon>
        <taxon>Fungi</taxon>
        <taxon>Dikarya</taxon>
        <taxon>Ascomycota</taxon>
        <taxon>Pezizomycotina</taxon>
        <taxon>Sordariomycetes</taxon>
        <taxon>Sordariomycetidae</taxon>
        <taxon>Sordariales</taxon>
        <taxon>Lasiosphaeriaceae</taxon>
        <taxon>Cercophora</taxon>
    </lineage>
</organism>
<protein>
    <submittedName>
        <fullName evidence="2">Uncharacterized protein</fullName>
    </submittedName>
</protein>
<dbReference type="AlphaFoldDB" id="A0AA39XRQ0"/>